<evidence type="ECO:0000313" key="2">
    <source>
        <dbReference type="EMBL" id="CPR17568.1"/>
    </source>
</evidence>
<protein>
    <submittedName>
        <fullName evidence="2">Uncharacterized protein</fullName>
    </submittedName>
</protein>
<evidence type="ECO:0000313" key="3">
    <source>
        <dbReference type="Proteomes" id="UP000044377"/>
    </source>
</evidence>
<proteinExistence type="predicted"/>
<dbReference type="STRING" id="1109412.BN1221_02714c"/>
<gene>
    <name evidence="2" type="ORF">BN1221_02714c</name>
</gene>
<sequence>MQCSGSPKQREAHNVTIVRIADNNQKKPGSRPELWVEL</sequence>
<accession>A0A0G4JX42</accession>
<dbReference type="EMBL" id="CGIG01000001">
    <property type="protein sequence ID" value="CPR17568.1"/>
    <property type="molecule type" value="Genomic_DNA"/>
</dbReference>
<reference evidence="3" key="1">
    <citation type="submission" date="2015-01" db="EMBL/GenBank/DDBJ databases">
        <authorList>
            <person name="Paterson Steve"/>
        </authorList>
    </citation>
    <scope>NUCLEOTIDE SEQUENCE [LARGE SCALE GENOMIC DNA]</scope>
    <source>
        <strain evidence="3">OBR1</strain>
    </source>
</reference>
<organism evidence="2 3">
    <name type="scientific">Brenneria goodwinii</name>
    <dbReference type="NCBI Taxonomy" id="1109412"/>
    <lineage>
        <taxon>Bacteria</taxon>
        <taxon>Pseudomonadati</taxon>
        <taxon>Pseudomonadota</taxon>
        <taxon>Gammaproteobacteria</taxon>
        <taxon>Enterobacterales</taxon>
        <taxon>Pectobacteriaceae</taxon>
        <taxon>Brenneria</taxon>
    </lineage>
</organism>
<keyword evidence="3" id="KW-1185">Reference proteome</keyword>
<evidence type="ECO:0000256" key="1">
    <source>
        <dbReference type="SAM" id="MobiDB-lite"/>
    </source>
</evidence>
<dbReference type="AlphaFoldDB" id="A0A0G4JX42"/>
<feature type="region of interest" description="Disordered" evidence="1">
    <location>
        <begin position="1"/>
        <end position="38"/>
    </location>
</feature>
<dbReference type="Proteomes" id="UP000044377">
    <property type="component" value="Unassembled WGS sequence"/>
</dbReference>
<name>A0A0G4JX42_9GAMM</name>